<comment type="function">
    <text evidence="12 13">Fluoride-specific ion channel. Important for reducing fluoride concentration in the cell, thus reducing its toxicity.</text>
</comment>
<sequence>MTLMQILLVALAGGLGAGLRYILDVAIQRGRRGVFPLGILIVNVTGSLALGIVTGLGDALAAPVVAILGVGLLGGYTTFSTVSTESALLLQTGRRDWGWLNLIGTAVSGVIAAAVGLLVGGVIGGLIPR</sequence>
<evidence type="ECO:0000256" key="7">
    <source>
        <dbReference type="ARBA" id="ARBA00023065"/>
    </source>
</evidence>
<comment type="caution">
    <text evidence="14">The sequence shown here is derived from an EMBL/GenBank/DDBJ whole genome shotgun (WGS) entry which is preliminary data.</text>
</comment>
<reference evidence="14 15" key="1">
    <citation type="journal article" date="2019" name="Int. J. Syst. Evol. Microbiol.">
        <title>The Global Catalogue of Microorganisms (GCM) 10K type strain sequencing project: providing services to taxonomists for standard genome sequencing and annotation.</title>
        <authorList>
            <consortium name="The Broad Institute Genomics Platform"/>
            <consortium name="The Broad Institute Genome Sequencing Center for Infectious Disease"/>
            <person name="Wu L."/>
            <person name="Ma J."/>
        </authorList>
    </citation>
    <scope>NUCLEOTIDE SEQUENCE [LARGE SCALE GENOMIC DNA]</scope>
    <source>
        <strain evidence="14 15">JCM 15575</strain>
    </source>
</reference>
<organism evidence="14 15">
    <name type="scientific">Microbacterium lacus</name>
    <dbReference type="NCBI Taxonomy" id="415217"/>
    <lineage>
        <taxon>Bacteria</taxon>
        <taxon>Bacillati</taxon>
        <taxon>Actinomycetota</taxon>
        <taxon>Actinomycetes</taxon>
        <taxon>Micrococcales</taxon>
        <taxon>Microbacteriaceae</taxon>
        <taxon>Microbacterium</taxon>
    </lineage>
</organism>
<keyword evidence="8 13" id="KW-0472">Membrane</keyword>
<feature type="transmembrane region" description="Helical" evidence="13">
    <location>
        <begin position="99"/>
        <end position="127"/>
    </location>
</feature>
<dbReference type="InterPro" id="IPR003691">
    <property type="entry name" value="FluC"/>
</dbReference>
<keyword evidence="9 13" id="KW-0407">Ion channel</keyword>
<evidence type="ECO:0000313" key="14">
    <source>
        <dbReference type="EMBL" id="GAA1663714.1"/>
    </source>
</evidence>
<feature type="transmembrane region" description="Helical" evidence="13">
    <location>
        <begin position="60"/>
        <end position="79"/>
    </location>
</feature>
<dbReference type="RefSeq" id="WP_344051228.1">
    <property type="nucleotide sequence ID" value="NZ_BAAAPK010000001.1"/>
</dbReference>
<comment type="subcellular location">
    <subcellularLocation>
        <location evidence="1 13">Cell membrane</location>
        <topology evidence="1 13">Multi-pass membrane protein</topology>
    </subcellularLocation>
</comment>
<name>A0ABN2G2E0_9MICO</name>
<evidence type="ECO:0000256" key="8">
    <source>
        <dbReference type="ARBA" id="ARBA00023136"/>
    </source>
</evidence>
<dbReference type="PANTHER" id="PTHR28259">
    <property type="entry name" value="FLUORIDE EXPORT PROTEIN 1-RELATED"/>
    <property type="match status" value="1"/>
</dbReference>
<dbReference type="HAMAP" id="MF_00454">
    <property type="entry name" value="FluC"/>
    <property type="match status" value="1"/>
</dbReference>
<keyword evidence="4 13" id="KW-0812">Transmembrane</keyword>
<feature type="binding site" evidence="13">
    <location>
        <position position="74"/>
    </location>
    <ligand>
        <name>Na(+)</name>
        <dbReference type="ChEBI" id="CHEBI:29101"/>
        <note>structural</note>
    </ligand>
</feature>
<accession>A0ABN2G2E0</accession>
<evidence type="ECO:0000256" key="6">
    <source>
        <dbReference type="ARBA" id="ARBA00022989"/>
    </source>
</evidence>
<keyword evidence="2 13" id="KW-0813">Transport</keyword>
<dbReference type="Proteomes" id="UP001500596">
    <property type="component" value="Unassembled WGS sequence"/>
</dbReference>
<protein>
    <recommendedName>
        <fullName evidence="13">Fluoride-specific ion channel FluC</fullName>
    </recommendedName>
</protein>
<evidence type="ECO:0000256" key="2">
    <source>
        <dbReference type="ARBA" id="ARBA00022448"/>
    </source>
</evidence>
<comment type="catalytic activity">
    <reaction evidence="11">
        <text>fluoride(in) = fluoride(out)</text>
        <dbReference type="Rhea" id="RHEA:76159"/>
        <dbReference type="ChEBI" id="CHEBI:17051"/>
    </reaction>
    <physiologicalReaction direction="left-to-right" evidence="11">
        <dbReference type="Rhea" id="RHEA:76160"/>
    </physiologicalReaction>
</comment>
<evidence type="ECO:0000256" key="3">
    <source>
        <dbReference type="ARBA" id="ARBA00022475"/>
    </source>
</evidence>
<gene>
    <name evidence="13 14" type="primary">crcB</name>
    <name evidence="13" type="synonym">fluC</name>
    <name evidence="14" type="ORF">GCM10009807_04780</name>
</gene>
<evidence type="ECO:0000256" key="13">
    <source>
        <dbReference type="HAMAP-Rule" id="MF_00454"/>
    </source>
</evidence>
<evidence type="ECO:0000256" key="4">
    <source>
        <dbReference type="ARBA" id="ARBA00022692"/>
    </source>
</evidence>
<proteinExistence type="inferred from homology"/>
<evidence type="ECO:0000256" key="10">
    <source>
        <dbReference type="ARBA" id="ARBA00035120"/>
    </source>
</evidence>
<keyword evidence="6 13" id="KW-1133">Transmembrane helix</keyword>
<comment type="activity regulation">
    <text evidence="13">Na(+) is not transported, but it plays an essential structural role and its presence is essential for fluoride channel function.</text>
</comment>
<evidence type="ECO:0000313" key="15">
    <source>
        <dbReference type="Proteomes" id="UP001500596"/>
    </source>
</evidence>
<keyword evidence="13" id="KW-0915">Sodium</keyword>
<comment type="similarity">
    <text evidence="10 13">Belongs to the fluoride channel Fluc/FEX (TC 1.A.43) family.</text>
</comment>
<keyword evidence="7 13" id="KW-0406">Ion transport</keyword>
<dbReference type="EMBL" id="BAAAPK010000001">
    <property type="protein sequence ID" value="GAA1663714.1"/>
    <property type="molecule type" value="Genomic_DNA"/>
</dbReference>
<evidence type="ECO:0000256" key="5">
    <source>
        <dbReference type="ARBA" id="ARBA00022723"/>
    </source>
</evidence>
<feature type="binding site" evidence="13">
    <location>
        <position position="77"/>
    </location>
    <ligand>
        <name>Na(+)</name>
        <dbReference type="ChEBI" id="CHEBI:29101"/>
        <note>structural</note>
    </ligand>
</feature>
<keyword evidence="15" id="KW-1185">Reference proteome</keyword>
<feature type="transmembrane region" description="Helical" evidence="13">
    <location>
        <begin position="6"/>
        <end position="23"/>
    </location>
</feature>
<evidence type="ECO:0000256" key="9">
    <source>
        <dbReference type="ARBA" id="ARBA00023303"/>
    </source>
</evidence>
<evidence type="ECO:0000256" key="1">
    <source>
        <dbReference type="ARBA" id="ARBA00004651"/>
    </source>
</evidence>
<evidence type="ECO:0000256" key="12">
    <source>
        <dbReference type="ARBA" id="ARBA00049940"/>
    </source>
</evidence>
<keyword evidence="5 13" id="KW-0479">Metal-binding</keyword>
<dbReference type="Pfam" id="PF02537">
    <property type="entry name" value="CRCB"/>
    <property type="match status" value="1"/>
</dbReference>
<evidence type="ECO:0000256" key="11">
    <source>
        <dbReference type="ARBA" id="ARBA00035585"/>
    </source>
</evidence>
<feature type="transmembrane region" description="Helical" evidence="13">
    <location>
        <begin position="35"/>
        <end position="54"/>
    </location>
</feature>
<dbReference type="PANTHER" id="PTHR28259:SF16">
    <property type="entry name" value="FLUORIDE-SPECIFIC ION CHANNEL FLUC 2"/>
    <property type="match status" value="1"/>
</dbReference>
<keyword evidence="3 13" id="KW-1003">Cell membrane</keyword>